<dbReference type="EMBL" id="UOEP01000024">
    <property type="protein sequence ID" value="VAW13583.1"/>
    <property type="molecule type" value="Genomic_DNA"/>
</dbReference>
<name>A0A3B0TBV5_9ZZZZ</name>
<dbReference type="PROSITE" id="PS51257">
    <property type="entry name" value="PROKAR_LIPOPROTEIN"/>
    <property type="match status" value="1"/>
</dbReference>
<dbReference type="AlphaFoldDB" id="A0A3B0TBV5"/>
<organism evidence="1">
    <name type="scientific">hydrothermal vent metagenome</name>
    <dbReference type="NCBI Taxonomy" id="652676"/>
    <lineage>
        <taxon>unclassified sequences</taxon>
        <taxon>metagenomes</taxon>
        <taxon>ecological metagenomes</taxon>
    </lineage>
</organism>
<gene>
    <name evidence="1" type="ORF">MNBD_BACTEROID01-403</name>
</gene>
<protein>
    <recommendedName>
        <fullName evidence="2">DUF4837 domain-containing protein</fullName>
    </recommendedName>
</protein>
<dbReference type="Pfam" id="PF16125">
    <property type="entry name" value="DUF4837"/>
    <property type="match status" value="1"/>
</dbReference>
<sequence>MKKFLFKAVILICSALFIVSCTNPSGQVMKKGATGKPGEMIVVISKESWESSPGNLIRETLGQPQLALPQEEPLFNLIDVPHEAFTDIFKSTGNIVITKISPTAEETGIAFQNDVWARPQATVKISAKNSEEFNDLFTENSDKILAYFLHAEKKRLMDSYKKIPEKAVLNTLQKHGISMYVKPGFIIAKEKDDFFWFRYETPEISQGIFVYWFDYTSDSIFTSDFLVAKRDSLLRKYVPGPLEGGFMTTETRVPQVFNIFEHNGNYAAEMRGLWKVENDFMGGPYILLAELDASSQRVVVADGYVYAPSKNKRNLLREVEAMIYSLKFKDQKKNDKINSQVKMGN</sequence>
<evidence type="ECO:0008006" key="2">
    <source>
        <dbReference type="Google" id="ProtNLM"/>
    </source>
</evidence>
<accession>A0A3B0TBV5</accession>
<reference evidence="1" key="1">
    <citation type="submission" date="2018-06" db="EMBL/GenBank/DDBJ databases">
        <authorList>
            <person name="Zhirakovskaya E."/>
        </authorList>
    </citation>
    <scope>NUCLEOTIDE SEQUENCE</scope>
</reference>
<proteinExistence type="predicted"/>
<evidence type="ECO:0000313" key="1">
    <source>
        <dbReference type="EMBL" id="VAW13583.1"/>
    </source>
</evidence>
<dbReference type="InterPro" id="IPR032286">
    <property type="entry name" value="DUF4837"/>
</dbReference>